<sequence>MSLFVSVPLCHLPSQKKLFIPSAIFGNTVRKGGSGIYITHPQGNTLSGSRRNMHQL</sequence>
<dbReference type="AlphaFoldDB" id="A0A0B7BBW1"/>
<accession>A0A0B7BBW1</accession>
<reference evidence="1" key="1">
    <citation type="submission" date="2014-12" db="EMBL/GenBank/DDBJ databases">
        <title>Insight into the proteome of Arion vulgaris.</title>
        <authorList>
            <person name="Aradska J."/>
            <person name="Bulat T."/>
            <person name="Smidak R."/>
            <person name="Sarate P."/>
            <person name="Gangsoo J."/>
            <person name="Sialana F."/>
            <person name="Bilban M."/>
            <person name="Lubec G."/>
        </authorList>
    </citation>
    <scope>NUCLEOTIDE SEQUENCE</scope>
    <source>
        <tissue evidence="1">Skin</tissue>
    </source>
</reference>
<proteinExistence type="predicted"/>
<gene>
    <name evidence="1" type="primary">ORF172870</name>
</gene>
<feature type="non-terminal residue" evidence="1">
    <location>
        <position position="56"/>
    </location>
</feature>
<protein>
    <submittedName>
        <fullName evidence="1">Uncharacterized protein</fullName>
    </submittedName>
</protein>
<dbReference type="EMBL" id="HACG01042916">
    <property type="protein sequence ID" value="CEK89781.1"/>
    <property type="molecule type" value="Transcribed_RNA"/>
</dbReference>
<name>A0A0B7BBW1_9EUPU</name>
<organism evidence="1">
    <name type="scientific">Arion vulgaris</name>
    <dbReference type="NCBI Taxonomy" id="1028688"/>
    <lineage>
        <taxon>Eukaryota</taxon>
        <taxon>Metazoa</taxon>
        <taxon>Spiralia</taxon>
        <taxon>Lophotrochozoa</taxon>
        <taxon>Mollusca</taxon>
        <taxon>Gastropoda</taxon>
        <taxon>Heterobranchia</taxon>
        <taxon>Euthyneura</taxon>
        <taxon>Panpulmonata</taxon>
        <taxon>Eupulmonata</taxon>
        <taxon>Stylommatophora</taxon>
        <taxon>Helicina</taxon>
        <taxon>Arionoidea</taxon>
        <taxon>Arionidae</taxon>
        <taxon>Arion</taxon>
    </lineage>
</organism>
<evidence type="ECO:0000313" key="1">
    <source>
        <dbReference type="EMBL" id="CEK89781.1"/>
    </source>
</evidence>